<dbReference type="EC" id="3.1.2.20" evidence="5"/>
<accession>A0ABW1USR1</accession>
<evidence type="ECO:0000256" key="3">
    <source>
        <dbReference type="PROSITE-ProRule" id="PRU01106"/>
    </source>
</evidence>
<dbReference type="PROSITE" id="PS51770">
    <property type="entry name" value="HOTDOG_ACOT"/>
    <property type="match status" value="1"/>
</dbReference>
<reference evidence="6" key="1">
    <citation type="journal article" date="2019" name="Int. J. Syst. Evol. Microbiol.">
        <title>The Global Catalogue of Microorganisms (GCM) 10K type strain sequencing project: providing services to taxonomists for standard genome sequencing and annotation.</title>
        <authorList>
            <consortium name="The Broad Institute Genomics Platform"/>
            <consortium name="The Broad Institute Genome Sequencing Center for Infectious Disease"/>
            <person name="Wu L."/>
            <person name="Ma J."/>
        </authorList>
    </citation>
    <scope>NUCLEOTIDE SEQUENCE [LARGE SCALE GENOMIC DNA]</scope>
    <source>
        <strain evidence="6">CCM 8897</strain>
    </source>
</reference>
<dbReference type="InterPro" id="IPR006683">
    <property type="entry name" value="Thioestr_dom"/>
</dbReference>
<feature type="domain" description="HotDog ACOT-type" evidence="4">
    <location>
        <begin position="7"/>
        <end position="119"/>
    </location>
</feature>
<evidence type="ECO:0000256" key="1">
    <source>
        <dbReference type="ARBA" id="ARBA00010458"/>
    </source>
</evidence>
<dbReference type="EMBL" id="JBHSSM010000022">
    <property type="protein sequence ID" value="MFC6315937.1"/>
    <property type="molecule type" value="Genomic_DNA"/>
</dbReference>
<comment type="caution">
    <text evidence="5">The sequence shown here is derived from an EMBL/GenBank/DDBJ whole genome shotgun (WGS) entry which is preliminary data.</text>
</comment>
<dbReference type="RefSeq" id="WP_125599966.1">
    <property type="nucleotide sequence ID" value="NZ_JBHSSM010000022.1"/>
</dbReference>
<evidence type="ECO:0000259" key="4">
    <source>
        <dbReference type="PROSITE" id="PS51770"/>
    </source>
</evidence>
<dbReference type="CDD" id="cd03442">
    <property type="entry name" value="BFIT_BACH"/>
    <property type="match status" value="1"/>
</dbReference>
<dbReference type="SUPFAM" id="SSF54637">
    <property type="entry name" value="Thioesterase/thiol ester dehydrase-isomerase"/>
    <property type="match status" value="1"/>
</dbReference>
<organism evidence="5 6">
    <name type="scientific">Lapidilactobacillus achengensis</name>
    <dbReference type="NCBI Taxonomy" id="2486000"/>
    <lineage>
        <taxon>Bacteria</taxon>
        <taxon>Bacillati</taxon>
        <taxon>Bacillota</taxon>
        <taxon>Bacilli</taxon>
        <taxon>Lactobacillales</taxon>
        <taxon>Lactobacillaceae</taxon>
        <taxon>Lapidilactobacillus</taxon>
    </lineage>
</organism>
<dbReference type="PANTHER" id="PTHR11049">
    <property type="entry name" value="ACYL COENZYME A THIOESTER HYDROLASE"/>
    <property type="match status" value="1"/>
</dbReference>
<dbReference type="Proteomes" id="UP001596310">
    <property type="component" value="Unassembled WGS sequence"/>
</dbReference>
<dbReference type="InterPro" id="IPR040170">
    <property type="entry name" value="Cytosol_ACT"/>
</dbReference>
<sequence length="170" mass="18991">MTTISVAQTLSISNHRVFTADLNEHETVFGGKILAIVDDNASIPASRVARVETVTAAIDCVDFIQPFRLQDSLCAESYVTGIGHRSIEVFTKIIGEHLQTGQRFLGLTCFATFVVTERDLVLPRLVVTGDNQEYQALCQGYAQRQAERRVHLQAQAAFRQQISLDLPWQR</sequence>
<proteinExistence type="inferred from homology"/>
<comment type="similarity">
    <text evidence="1">Belongs to the acyl coenzyme A hydrolase family.</text>
</comment>
<evidence type="ECO:0000313" key="5">
    <source>
        <dbReference type="EMBL" id="MFC6315937.1"/>
    </source>
</evidence>
<evidence type="ECO:0000313" key="6">
    <source>
        <dbReference type="Proteomes" id="UP001596310"/>
    </source>
</evidence>
<dbReference type="InterPro" id="IPR033120">
    <property type="entry name" value="HOTDOG_ACOT"/>
</dbReference>
<dbReference type="GO" id="GO:0047617">
    <property type="term" value="F:fatty acyl-CoA hydrolase activity"/>
    <property type="evidence" value="ECO:0007669"/>
    <property type="project" value="UniProtKB-EC"/>
</dbReference>
<dbReference type="Pfam" id="PF03061">
    <property type="entry name" value="4HBT"/>
    <property type="match status" value="1"/>
</dbReference>
<evidence type="ECO:0000256" key="2">
    <source>
        <dbReference type="ARBA" id="ARBA00022801"/>
    </source>
</evidence>
<keyword evidence="6" id="KW-1185">Reference proteome</keyword>
<dbReference type="Gene3D" id="3.10.129.10">
    <property type="entry name" value="Hotdog Thioesterase"/>
    <property type="match status" value="1"/>
</dbReference>
<gene>
    <name evidence="5" type="ORF">ACFQHW_10225</name>
</gene>
<name>A0ABW1USR1_9LACO</name>
<protein>
    <submittedName>
        <fullName evidence="5">Acyl-CoA thioesterase</fullName>
        <ecNumber evidence="5">3.1.2.20</ecNumber>
    </submittedName>
</protein>
<dbReference type="InterPro" id="IPR029069">
    <property type="entry name" value="HotDog_dom_sf"/>
</dbReference>
<dbReference type="PANTHER" id="PTHR11049:SF24">
    <property type="entry name" value="CYTOSOLIC ACYL COENZYME A THIOESTER HYDROLASE"/>
    <property type="match status" value="1"/>
</dbReference>
<keyword evidence="2 3" id="KW-0378">Hydrolase</keyword>